<dbReference type="CDD" id="cd00483">
    <property type="entry name" value="HPPK"/>
    <property type="match status" value="1"/>
</dbReference>
<dbReference type="InterPro" id="IPR035907">
    <property type="entry name" value="Hppk_sf"/>
</dbReference>
<evidence type="ECO:0000256" key="7">
    <source>
        <dbReference type="ARBA" id="ARBA00022777"/>
    </source>
</evidence>
<comment type="similarity">
    <text evidence="2">Belongs to the HPPK family.</text>
</comment>
<evidence type="ECO:0000256" key="1">
    <source>
        <dbReference type="ARBA" id="ARBA00005051"/>
    </source>
</evidence>
<dbReference type="PANTHER" id="PTHR43071:SF1">
    <property type="entry name" value="2-AMINO-4-HYDROXY-6-HYDROXYMETHYLDIHYDROPTERIDINE PYROPHOSPHOKINASE"/>
    <property type="match status" value="1"/>
</dbReference>
<comment type="function">
    <text evidence="10">Catalyzes the transfer of pyrophosphate from adenosine triphosphate (ATP) to 6-hydroxymethyl-7,8-dihydropterin, an enzymatic step in folate biosynthesis pathway.</text>
</comment>
<evidence type="ECO:0000256" key="9">
    <source>
        <dbReference type="ARBA" id="ARBA00022909"/>
    </source>
</evidence>
<evidence type="ECO:0000256" key="5">
    <source>
        <dbReference type="ARBA" id="ARBA00022679"/>
    </source>
</evidence>
<comment type="caution">
    <text evidence="14">The sequence shown here is derived from an EMBL/GenBank/DDBJ whole genome shotgun (WGS) entry which is preliminary data.</text>
</comment>
<evidence type="ECO:0000256" key="12">
    <source>
        <dbReference type="ARBA" id="ARBA00033413"/>
    </source>
</evidence>
<sequence>MLQKISLGGWVESSIYETAPIGPQDQGKFFNQVVSFWYGKGSRKLLNYLKGAELFLGRHPRGHWEKREIDMDLLYYGECILNRRPGPIIPHPLAAVRGFVMVPFAEIYPDFCDPLLGKPIKKILEELKNSGAEVEFKKVETDDE</sequence>
<dbReference type="EC" id="2.7.6.3" evidence="3"/>
<evidence type="ECO:0000256" key="6">
    <source>
        <dbReference type="ARBA" id="ARBA00022741"/>
    </source>
</evidence>
<keyword evidence="6" id="KW-0547">Nucleotide-binding</keyword>
<evidence type="ECO:0000256" key="10">
    <source>
        <dbReference type="ARBA" id="ARBA00029409"/>
    </source>
</evidence>
<evidence type="ECO:0000256" key="11">
    <source>
        <dbReference type="ARBA" id="ARBA00029766"/>
    </source>
</evidence>
<dbReference type="Gene3D" id="3.30.70.560">
    <property type="entry name" value="7,8-Dihydro-6-hydroxymethylpterin-pyrophosphokinase HPPK"/>
    <property type="match status" value="1"/>
</dbReference>
<protein>
    <recommendedName>
        <fullName evidence="4">2-amino-4-hydroxy-6-hydroxymethyldihydropteridine pyrophosphokinase</fullName>
        <ecNumber evidence="3">2.7.6.3</ecNumber>
    </recommendedName>
    <alternativeName>
        <fullName evidence="11">6-hydroxymethyl-7,8-dihydropterin pyrophosphokinase</fullName>
    </alternativeName>
    <alternativeName>
        <fullName evidence="12">7,8-dihydro-6-hydroxymethylpterin-pyrophosphokinase</fullName>
    </alternativeName>
</protein>
<evidence type="ECO:0000256" key="4">
    <source>
        <dbReference type="ARBA" id="ARBA00016218"/>
    </source>
</evidence>
<keyword evidence="9" id="KW-0289">Folate biosynthesis</keyword>
<keyword evidence="8" id="KW-0067">ATP-binding</keyword>
<name>A0ABX5LIG4_9BACT</name>
<accession>A0ABX5LIG4</accession>
<dbReference type="InterPro" id="IPR000550">
    <property type="entry name" value="Hppk"/>
</dbReference>
<dbReference type="Proteomes" id="UP000245523">
    <property type="component" value="Unassembled WGS sequence"/>
</dbReference>
<gene>
    <name evidence="14" type="ORF">B0H50_12831</name>
</gene>
<dbReference type="PANTHER" id="PTHR43071">
    <property type="entry name" value="2-AMINO-4-HYDROXY-6-HYDROXYMETHYLDIHYDROPTERIDINE PYROPHOSPHOKINASE"/>
    <property type="match status" value="1"/>
</dbReference>
<evidence type="ECO:0000256" key="2">
    <source>
        <dbReference type="ARBA" id="ARBA00005810"/>
    </source>
</evidence>
<dbReference type="SUPFAM" id="SSF55083">
    <property type="entry name" value="6-hydroxymethyl-7,8-dihydropterin pyrophosphokinase, HPPK"/>
    <property type="match status" value="1"/>
</dbReference>
<dbReference type="NCBIfam" id="TIGR01498">
    <property type="entry name" value="folK"/>
    <property type="match status" value="1"/>
</dbReference>
<keyword evidence="5" id="KW-0808">Transferase</keyword>
<dbReference type="EMBL" id="QGHD01000028">
    <property type="protein sequence ID" value="PWK93351.1"/>
    <property type="molecule type" value="Genomic_DNA"/>
</dbReference>
<reference evidence="14 15" key="1">
    <citation type="submission" date="2018-05" db="EMBL/GenBank/DDBJ databases">
        <title>Animal gut microbial communities from fecal samples from Wisconsin, USA.</title>
        <authorList>
            <person name="Neumann A."/>
        </authorList>
    </citation>
    <scope>NUCLEOTIDE SEQUENCE [LARGE SCALE GENOMIC DNA]</scope>
    <source>
        <strain evidence="14 15">UWS4</strain>
    </source>
</reference>
<evidence type="ECO:0000256" key="3">
    <source>
        <dbReference type="ARBA" id="ARBA00013253"/>
    </source>
</evidence>
<evidence type="ECO:0000313" key="15">
    <source>
        <dbReference type="Proteomes" id="UP000245523"/>
    </source>
</evidence>
<keyword evidence="15" id="KW-1185">Reference proteome</keyword>
<evidence type="ECO:0000256" key="8">
    <source>
        <dbReference type="ARBA" id="ARBA00022840"/>
    </source>
</evidence>
<evidence type="ECO:0000259" key="13">
    <source>
        <dbReference type="Pfam" id="PF01288"/>
    </source>
</evidence>
<comment type="pathway">
    <text evidence="1">Cofactor biosynthesis; tetrahydrofolate biosynthesis; 2-amino-4-hydroxy-6-hydroxymethyl-7,8-dihydropteridine diphosphate from 7,8-dihydroneopterin triphosphate: step 4/4.</text>
</comment>
<proteinExistence type="inferred from homology"/>
<organism evidence="14 15">
    <name type="scientific">Hallerella porci</name>
    <dbReference type="NCBI Taxonomy" id="1945871"/>
    <lineage>
        <taxon>Bacteria</taxon>
        <taxon>Pseudomonadati</taxon>
        <taxon>Fibrobacterota</taxon>
        <taxon>Fibrobacteria</taxon>
        <taxon>Fibrobacterales</taxon>
        <taxon>Fibrobacteraceae</taxon>
        <taxon>Hallerella</taxon>
    </lineage>
</organism>
<evidence type="ECO:0000313" key="14">
    <source>
        <dbReference type="EMBL" id="PWK93351.1"/>
    </source>
</evidence>
<dbReference type="Pfam" id="PF01288">
    <property type="entry name" value="HPPK"/>
    <property type="match status" value="1"/>
</dbReference>
<keyword evidence="7" id="KW-0418">Kinase</keyword>
<feature type="domain" description="7,8-dihydro-6-hydroxymethylpterin-pyrophosphokinase" evidence="13">
    <location>
        <begin position="12"/>
        <end position="109"/>
    </location>
</feature>